<dbReference type="InterPro" id="IPR043519">
    <property type="entry name" value="NT_sf"/>
</dbReference>
<organism evidence="3 4">
    <name type="scientific">Paenibacillus lacisoli</name>
    <dbReference type="NCBI Taxonomy" id="3064525"/>
    <lineage>
        <taxon>Bacteria</taxon>
        <taxon>Bacillati</taxon>
        <taxon>Bacillota</taxon>
        <taxon>Bacilli</taxon>
        <taxon>Bacillales</taxon>
        <taxon>Paenibacillaceae</taxon>
        <taxon>Paenibacillus</taxon>
    </lineage>
</organism>
<dbReference type="InterPro" id="IPR052366">
    <property type="entry name" value="GTP_Pyrophosphokinase"/>
</dbReference>
<dbReference type="Proteomes" id="UP001240171">
    <property type="component" value="Unassembled WGS sequence"/>
</dbReference>
<dbReference type="Pfam" id="PF04607">
    <property type="entry name" value="RelA_SpoT"/>
    <property type="match status" value="1"/>
</dbReference>
<dbReference type="Gene3D" id="3.30.460.10">
    <property type="entry name" value="Beta Polymerase, domain 2"/>
    <property type="match status" value="1"/>
</dbReference>
<gene>
    <name evidence="3" type="ORF">Q5741_09535</name>
</gene>
<keyword evidence="4" id="KW-1185">Reference proteome</keyword>
<dbReference type="InterPro" id="IPR007685">
    <property type="entry name" value="RelA_SpoT"/>
</dbReference>
<evidence type="ECO:0000313" key="4">
    <source>
        <dbReference type="Proteomes" id="UP001240171"/>
    </source>
</evidence>
<accession>A0ABT9CBM6</accession>
<dbReference type="RefSeq" id="WP_305023866.1">
    <property type="nucleotide sequence ID" value="NZ_JAUQTB010000004.1"/>
</dbReference>
<dbReference type="Gene3D" id="1.10.287.860">
    <property type="entry name" value="Nucleotidyltransferase"/>
    <property type="match status" value="1"/>
</dbReference>
<evidence type="ECO:0000313" key="3">
    <source>
        <dbReference type="EMBL" id="MDO7906662.1"/>
    </source>
</evidence>
<dbReference type="SMART" id="SM00954">
    <property type="entry name" value="RelA_SpoT"/>
    <property type="match status" value="1"/>
</dbReference>
<dbReference type="CDD" id="cd05399">
    <property type="entry name" value="NT_Rel-Spo_like"/>
    <property type="match status" value="1"/>
</dbReference>
<reference evidence="3 4" key="1">
    <citation type="submission" date="2023-07" db="EMBL/GenBank/DDBJ databases">
        <title>Paenibacillus sp. JX-17 nov. isolated from soil.</title>
        <authorList>
            <person name="Wan Y."/>
            <person name="Liu B."/>
        </authorList>
    </citation>
    <scope>NUCLEOTIDE SEQUENCE [LARGE SCALE GENOMIC DNA]</scope>
    <source>
        <strain evidence="3 4">JX-17</strain>
    </source>
</reference>
<evidence type="ECO:0000256" key="1">
    <source>
        <dbReference type="ARBA" id="ARBA00004976"/>
    </source>
</evidence>
<dbReference type="PANTHER" id="PTHR47837">
    <property type="entry name" value="GTP PYROPHOSPHOKINASE YJBM"/>
    <property type="match status" value="1"/>
</dbReference>
<evidence type="ECO:0000259" key="2">
    <source>
        <dbReference type="SMART" id="SM00954"/>
    </source>
</evidence>
<comment type="caution">
    <text evidence="3">The sequence shown here is derived from an EMBL/GenBank/DDBJ whole genome shotgun (WGS) entry which is preliminary data.</text>
</comment>
<feature type="domain" description="RelA/SpoT" evidence="2">
    <location>
        <begin position="75"/>
        <end position="198"/>
    </location>
</feature>
<dbReference type="PANTHER" id="PTHR47837:SF2">
    <property type="entry name" value="GTP PYROPHOSPHOKINASE YWAC"/>
    <property type="match status" value="1"/>
</dbReference>
<proteinExistence type="predicted"/>
<sequence length="253" mass="29496">MNEHDLSQLSTVHLPLRDFQRKLETDETLSRQLEEWKKLPVLYQLALEELKNKIKLIQTEWKLQDGFSPIEHIKTRIKEPQSILEKVQRKGYEPTIDNILNQIHDIAGMRIVCAFVKDIYRLFDHLKSRSDIRVIEVKDYIANRKPNGYQSLHVIVAVPLILFEETRWMKVEIQIRTLAMDFWASLEHILYYKFDKKVPAHVVAELTEAAQAADELDQKMLKLRYKILSLSGEGQDNQVAAGAEPPLLTAENK</sequence>
<dbReference type="EMBL" id="JAUQTB010000004">
    <property type="protein sequence ID" value="MDO7906662.1"/>
    <property type="molecule type" value="Genomic_DNA"/>
</dbReference>
<name>A0ABT9CBM6_9BACL</name>
<protein>
    <submittedName>
        <fullName evidence="3">GTP pyrophosphokinase family protein</fullName>
    </submittedName>
</protein>
<comment type="pathway">
    <text evidence="1">Purine metabolism; ppGpp biosynthesis; ppGpp from GTP: step 1/2.</text>
</comment>
<dbReference type="SUPFAM" id="SSF81301">
    <property type="entry name" value="Nucleotidyltransferase"/>
    <property type="match status" value="1"/>
</dbReference>